<evidence type="ECO:0000259" key="2">
    <source>
        <dbReference type="PROSITE" id="PS50001"/>
    </source>
</evidence>
<dbReference type="InterPro" id="IPR000980">
    <property type="entry name" value="SH2"/>
</dbReference>
<dbReference type="SMART" id="SM00252">
    <property type="entry name" value="SH2"/>
    <property type="match status" value="1"/>
</dbReference>
<organism evidence="3 4">
    <name type="scientific">Trichostrongylus colubriformis</name>
    <name type="common">Black scour worm</name>
    <dbReference type="NCBI Taxonomy" id="6319"/>
    <lineage>
        <taxon>Eukaryota</taxon>
        <taxon>Metazoa</taxon>
        <taxon>Ecdysozoa</taxon>
        <taxon>Nematoda</taxon>
        <taxon>Chromadorea</taxon>
        <taxon>Rhabditida</taxon>
        <taxon>Rhabditina</taxon>
        <taxon>Rhabditomorpha</taxon>
        <taxon>Strongyloidea</taxon>
        <taxon>Trichostrongylidae</taxon>
        <taxon>Trichostrongylus</taxon>
    </lineage>
</organism>
<feature type="domain" description="SH2" evidence="2">
    <location>
        <begin position="24"/>
        <end position="119"/>
    </location>
</feature>
<dbReference type="PRINTS" id="PR00401">
    <property type="entry name" value="SH2DOMAIN"/>
</dbReference>
<sequence>RRTAITQATTGDEGGRRQLEDEKWYHGIRTRDDIAPLLRDSGDFLVRASEEGNVYTLVLNVKNGNEIDNLTLSLLDGRFVLHYLLNDKSNKAIFDSVSHLIRYYRRHRLPNGIRLVHGVNRPPWLLRHSAISYDP</sequence>
<dbReference type="PROSITE" id="PS50001">
    <property type="entry name" value="SH2"/>
    <property type="match status" value="1"/>
</dbReference>
<dbReference type="Proteomes" id="UP001331761">
    <property type="component" value="Unassembled WGS sequence"/>
</dbReference>
<evidence type="ECO:0000313" key="4">
    <source>
        <dbReference type="Proteomes" id="UP001331761"/>
    </source>
</evidence>
<dbReference type="Gene3D" id="3.30.505.10">
    <property type="entry name" value="SH2 domain"/>
    <property type="match status" value="1"/>
</dbReference>
<keyword evidence="4" id="KW-1185">Reference proteome</keyword>
<comment type="caution">
    <text evidence="3">The sequence shown here is derived from an EMBL/GenBank/DDBJ whole genome shotgun (WGS) entry which is preliminary data.</text>
</comment>
<protein>
    <submittedName>
        <fullName evidence="3">SH2 domain-containing protein</fullName>
    </submittedName>
</protein>
<dbReference type="Pfam" id="PF00017">
    <property type="entry name" value="SH2"/>
    <property type="match status" value="1"/>
</dbReference>
<feature type="non-terminal residue" evidence="3">
    <location>
        <position position="135"/>
    </location>
</feature>
<dbReference type="SUPFAM" id="SSF55550">
    <property type="entry name" value="SH2 domain"/>
    <property type="match status" value="1"/>
</dbReference>
<gene>
    <name evidence="3" type="ORF">GCK32_018321</name>
</gene>
<dbReference type="AlphaFoldDB" id="A0AAN8IR57"/>
<feature type="non-terminal residue" evidence="3">
    <location>
        <position position="1"/>
    </location>
</feature>
<reference evidence="3 4" key="1">
    <citation type="submission" date="2019-10" db="EMBL/GenBank/DDBJ databases">
        <title>Assembly and Annotation for the nematode Trichostrongylus colubriformis.</title>
        <authorList>
            <person name="Martin J."/>
        </authorList>
    </citation>
    <scope>NUCLEOTIDE SEQUENCE [LARGE SCALE GENOMIC DNA]</scope>
    <source>
        <strain evidence="3">G859</strain>
        <tissue evidence="3">Whole worm</tissue>
    </source>
</reference>
<dbReference type="InterPro" id="IPR036860">
    <property type="entry name" value="SH2_dom_sf"/>
</dbReference>
<accession>A0AAN8IR57</accession>
<evidence type="ECO:0000313" key="3">
    <source>
        <dbReference type="EMBL" id="KAK5982906.1"/>
    </source>
</evidence>
<evidence type="ECO:0000256" key="1">
    <source>
        <dbReference type="PROSITE-ProRule" id="PRU00191"/>
    </source>
</evidence>
<keyword evidence="1" id="KW-0727">SH2 domain</keyword>
<proteinExistence type="predicted"/>
<dbReference type="EMBL" id="WIXE01004592">
    <property type="protein sequence ID" value="KAK5982906.1"/>
    <property type="molecule type" value="Genomic_DNA"/>
</dbReference>
<name>A0AAN8IR57_TRICO</name>